<gene>
    <name evidence="11" type="ORF">B0A55_00730</name>
</gene>
<feature type="domain" description="Sodium/calcium exchanger membrane region" evidence="10">
    <location>
        <begin position="227"/>
        <end position="384"/>
    </location>
</feature>
<reference evidence="11 12" key="1">
    <citation type="submission" date="2017-03" db="EMBL/GenBank/DDBJ databases">
        <title>Genomes of endolithic fungi from Antarctica.</title>
        <authorList>
            <person name="Coleine C."/>
            <person name="Masonjones S."/>
            <person name="Stajich J.E."/>
        </authorList>
    </citation>
    <scope>NUCLEOTIDE SEQUENCE [LARGE SCALE GENOMIC DNA]</scope>
    <source>
        <strain evidence="11 12">CCFEE 5184</strain>
    </source>
</reference>
<evidence type="ECO:0000313" key="11">
    <source>
        <dbReference type="EMBL" id="TKA83183.1"/>
    </source>
</evidence>
<dbReference type="GO" id="GO:0015369">
    <property type="term" value="F:calcium:proton antiporter activity"/>
    <property type="evidence" value="ECO:0007669"/>
    <property type="project" value="TreeGrafter"/>
</dbReference>
<evidence type="ECO:0000256" key="1">
    <source>
        <dbReference type="ARBA" id="ARBA00004127"/>
    </source>
</evidence>
<dbReference type="STRING" id="329884.A0A4U0Y4N4"/>
<feature type="transmembrane region" description="Helical" evidence="9">
    <location>
        <begin position="364"/>
        <end position="382"/>
    </location>
</feature>
<keyword evidence="5 9" id="KW-1133">Transmembrane helix</keyword>
<feature type="transmembrane region" description="Helical" evidence="9">
    <location>
        <begin position="580"/>
        <end position="600"/>
    </location>
</feature>
<dbReference type="EMBL" id="NAJQ01000015">
    <property type="protein sequence ID" value="TKA83183.1"/>
    <property type="molecule type" value="Genomic_DNA"/>
</dbReference>
<feature type="compositionally biased region" description="Basic residues" evidence="8">
    <location>
        <begin position="151"/>
        <end position="162"/>
    </location>
</feature>
<comment type="similarity">
    <text evidence="2">Belongs to the Ca(2+):cation antiporter (CaCA) (TC 2.A.19) family.</text>
</comment>
<feature type="compositionally biased region" description="Basic and acidic residues" evidence="8">
    <location>
        <begin position="100"/>
        <end position="123"/>
    </location>
</feature>
<evidence type="ECO:0000256" key="8">
    <source>
        <dbReference type="SAM" id="MobiDB-lite"/>
    </source>
</evidence>
<dbReference type="PANTHER" id="PTHR31503">
    <property type="entry name" value="VACUOLAR CALCIUM ION TRANSPORTER"/>
    <property type="match status" value="1"/>
</dbReference>
<feature type="transmembrane region" description="Helical" evidence="9">
    <location>
        <begin position="451"/>
        <end position="473"/>
    </location>
</feature>
<dbReference type="Gene3D" id="1.20.1420.30">
    <property type="entry name" value="NCX, central ion-binding region"/>
    <property type="match status" value="1"/>
</dbReference>
<accession>A0A4U0Y4N4</accession>
<proteinExistence type="inferred from homology"/>
<dbReference type="Pfam" id="PF01699">
    <property type="entry name" value="Na_Ca_ex"/>
    <property type="match status" value="2"/>
</dbReference>
<evidence type="ECO:0000313" key="12">
    <source>
        <dbReference type="Proteomes" id="UP000309340"/>
    </source>
</evidence>
<dbReference type="InterPro" id="IPR004713">
    <property type="entry name" value="CaH_exchang"/>
</dbReference>
<evidence type="ECO:0000256" key="4">
    <source>
        <dbReference type="ARBA" id="ARBA00022692"/>
    </source>
</evidence>
<dbReference type="Proteomes" id="UP000309340">
    <property type="component" value="Unassembled WGS sequence"/>
</dbReference>
<feature type="transmembrane region" description="Helical" evidence="9">
    <location>
        <begin position="260"/>
        <end position="280"/>
    </location>
</feature>
<dbReference type="GO" id="GO:0000329">
    <property type="term" value="C:fungal-type vacuole membrane"/>
    <property type="evidence" value="ECO:0007669"/>
    <property type="project" value="TreeGrafter"/>
</dbReference>
<feature type="transmembrane region" description="Helical" evidence="9">
    <location>
        <begin position="520"/>
        <end position="544"/>
    </location>
</feature>
<evidence type="ECO:0000256" key="6">
    <source>
        <dbReference type="ARBA" id="ARBA00023065"/>
    </source>
</evidence>
<feature type="transmembrane region" description="Helical" evidence="9">
    <location>
        <begin position="227"/>
        <end position="248"/>
    </location>
</feature>
<comment type="subcellular location">
    <subcellularLocation>
        <location evidence="1">Endomembrane system</location>
        <topology evidence="1">Multi-pass membrane protein</topology>
    </subcellularLocation>
</comment>
<evidence type="ECO:0000256" key="2">
    <source>
        <dbReference type="ARBA" id="ARBA00008170"/>
    </source>
</evidence>
<feature type="domain" description="Sodium/calcium exchanger membrane region" evidence="10">
    <location>
        <begin position="455"/>
        <end position="598"/>
    </location>
</feature>
<sequence>MGLFRIDAIKKAARREAWYGSEQPDAGRTINYNPFSRVSTHRQRKQQHVEEGDVNRLSTVRSENDVGPSPIEAKRKEAWTANGGPSKAPTFPAGPSGRLPENRYQNEKSDDILSGEDTSKGSSEKPLSSGAPTDEPTGNVDRSVGTEGGARNRKGGKFRKFMPWKQSAPEDDQDIQRTDTSESKGKKFKHKPTFMSMFKAVFGSWINILLVAVPVGIALEYVKINKVVVFVINFIAIIPLAAMLSYSTEELAMYIGETHGGLLNATFGNAVELIVGIIALNQGNILIVQTSLIGSMLSNLLLVMGMCFFCGGVNRNEQFFNLTVAQTAASLLALAVGALIIPTAFNIFATSVKPGDIVKGVTQASRGTAVMLLFVYVCYLIFQLRTHIDMYNAPSQKAPKKPNGKRDEGDMLRGLAAIGAGTGAAAAGGQINRENLIHEQPEEEDEPQLTIVGALCTLAGSTVLIALCAEFMVSAINSVAQSVSQEFIGLILLPIVGNAAEHATAVTVAIKDKLDLSIGVAVGSSLQIALLVLPLMVCFNWFGLGSPADLTLSFDGFQICVLFIAIIVVNYVIQDGKSHWLEGMLLMVTYLVIALAAWFYPVSGDVAG</sequence>
<organism evidence="11 12">
    <name type="scientific">Friedmanniomyces simplex</name>
    <dbReference type="NCBI Taxonomy" id="329884"/>
    <lineage>
        <taxon>Eukaryota</taxon>
        <taxon>Fungi</taxon>
        <taxon>Dikarya</taxon>
        <taxon>Ascomycota</taxon>
        <taxon>Pezizomycotina</taxon>
        <taxon>Dothideomycetes</taxon>
        <taxon>Dothideomycetidae</taxon>
        <taxon>Mycosphaerellales</taxon>
        <taxon>Teratosphaeriaceae</taxon>
        <taxon>Friedmanniomyces</taxon>
    </lineage>
</organism>
<keyword evidence="12" id="KW-1185">Reference proteome</keyword>
<evidence type="ECO:0000256" key="3">
    <source>
        <dbReference type="ARBA" id="ARBA00022448"/>
    </source>
</evidence>
<comment type="caution">
    <text evidence="11">The sequence shown here is derived from an EMBL/GenBank/DDBJ whole genome shotgun (WGS) entry which is preliminary data.</text>
</comment>
<evidence type="ECO:0000256" key="7">
    <source>
        <dbReference type="ARBA" id="ARBA00023136"/>
    </source>
</evidence>
<name>A0A4U0Y4N4_9PEZI</name>
<keyword evidence="7 9" id="KW-0472">Membrane</keyword>
<evidence type="ECO:0000259" key="10">
    <source>
        <dbReference type="Pfam" id="PF01699"/>
    </source>
</evidence>
<dbReference type="AlphaFoldDB" id="A0A4U0Y4N4"/>
<protein>
    <recommendedName>
        <fullName evidence="10">Sodium/calcium exchanger membrane region domain-containing protein</fullName>
    </recommendedName>
</protein>
<evidence type="ECO:0000256" key="9">
    <source>
        <dbReference type="SAM" id="Phobius"/>
    </source>
</evidence>
<dbReference type="InterPro" id="IPR044880">
    <property type="entry name" value="NCX_ion-bd_dom_sf"/>
</dbReference>
<feature type="transmembrane region" description="Helical" evidence="9">
    <location>
        <begin position="331"/>
        <end position="352"/>
    </location>
</feature>
<dbReference type="GO" id="GO:0006874">
    <property type="term" value="P:intracellular calcium ion homeostasis"/>
    <property type="evidence" value="ECO:0007669"/>
    <property type="project" value="TreeGrafter"/>
</dbReference>
<feature type="transmembrane region" description="Helical" evidence="9">
    <location>
        <begin position="556"/>
        <end position="573"/>
    </location>
</feature>
<keyword evidence="3" id="KW-0813">Transport</keyword>
<feature type="transmembrane region" description="Helical" evidence="9">
    <location>
        <begin position="197"/>
        <end position="221"/>
    </location>
</feature>
<keyword evidence="4 9" id="KW-0812">Transmembrane</keyword>
<feature type="region of interest" description="Disordered" evidence="8">
    <location>
        <begin position="38"/>
        <end position="186"/>
    </location>
</feature>
<dbReference type="PANTHER" id="PTHR31503:SF20">
    <property type="entry name" value="CA(2+)_H(+) EXCHANGER, PUTATIVE (EUROFUNG)-RELATED"/>
    <property type="match status" value="1"/>
</dbReference>
<evidence type="ECO:0000256" key="5">
    <source>
        <dbReference type="ARBA" id="ARBA00022989"/>
    </source>
</evidence>
<dbReference type="GO" id="GO:0012505">
    <property type="term" value="C:endomembrane system"/>
    <property type="evidence" value="ECO:0007669"/>
    <property type="project" value="UniProtKB-SubCell"/>
</dbReference>
<feature type="transmembrane region" description="Helical" evidence="9">
    <location>
        <begin position="286"/>
        <end position="310"/>
    </location>
</feature>
<dbReference type="InterPro" id="IPR004837">
    <property type="entry name" value="NaCa_Exmemb"/>
</dbReference>
<dbReference type="OrthoDB" id="1699231at2759"/>
<feature type="compositionally biased region" description="Basic and acidic residues" evidence="8">
    <location>
        <begin position="174"/>
        <end position="185"/>
    </location>
</feature>
<keyword evidence="6" id="KW-0406">Ion transport</keyword>